<dbReference type="EMBL" id="UHJL01000003">
    <property type="protein sequence ID" value="SUQ24864.1"/>
    <property type="molecule type" value="Genomic_DNA"/>
</dbReference>
<feature type="transmembrane region" description="Helical" evidence="6">
    <location>
        <begin position="21"/>
        <end position="40"/>
    </location>
</feature>
<feature type="transmembrane region" description="Helical" evidence="6">
    <location>
        <begin position="316"/>
        <end position="341"/>
    </location>
</feature>
<dbReference type="PANTHER" id="PTHR43738:SF2">
    <property type="entry name" value="ABC TRANSPORTER PERMEASE"/>
    <property type="match status" value="1"/>
</dbReference>
<dbReference type="InterPro" id="IPR003838">
    <property type="entry name" value="ABC3_permease_C"/>
</dbReference>
<gene>
    <name evidence="8" type="ORF">SAMN05661053_2278</name>
</gene>
<comment type="subcellular location">
    <subcellularLocation>
        <location evidence="1">Cell membrane</location>
        <topology evidence="1">Multi-pass membrane protein</topology>
    </subcellularLocation>
</comment>
<organism evidence="8 9">
    <name type="scientific">Fibrobacter succinogenes</name>
    <name type="common">Bacteroides succinogenes</name>
    <dbReference type="NCBI Taxonomy" id="833"/>
    <lineage>
        <taxon>Bacteria</taxon>
        <taxon>Pseudomonadati</taxon>
        <taxon>Fibrobacterota</taxon>
        <taxon>Fibrobacteria</taxon>
        <taxon>Fibrobacterales</taxon>
        <taxon>Fibrobacteraceae</taxon>
        <taxon>Fibrobacter</taxon>
    </lineage>
</organism>
<feature type="domain" description="ABC3 transporter permease C-terminal" evidence="7">
    <location>
        <begin position="266"/>
        <end position="382"/>
    </location>
</feature>
<dbReference type="PANTHER" id="PTHR43738">
    <property type="entry name" value="ABC TRANSPORTER, MEMBRANE PROTEIN"/>
    <property type="match status" value="1"/>
</dbReference>
<evidence type="ECO:0000259" key="7">
    <source>
        <dbReference type="Pfam" id="PF02687"/>
    </source>
</evidence>
<accession>A0A380S7I3</accession>
<reference evidence="8 9" key="1">
    <citation type="submission" date="2017-08" db="EMBL/GenBank/DDBJ databases">
        <authorList>
            <person name="de Groot N.N."/>
        </authorList>
    </citation>
    <scope>NUCLEOTIDE SEQUENCE [LARGE SCALE GENOMIC DNA]</scope>
    <source>
        <strain evidence="8 9">HM2</strain>
    </source>
</reference>
<feature type="transmembrane region" description="Helical" evidence="6">
    <location>
        <begin position="353"/>
        <end position="377"/>
    </location>
</feature>
<evidence type="ECO:0000256" key="6">
    <source>
        <dbReference type="SAM" id="Phobius"/>
    </source>
</evidence>
<dbReference type="Proteomes" id="UP000255423">
    <property type="component" value="Unassembled WGS sequence"/>
</dbReference>
<evidence type="ECO:0000313" key="9">
    <source>
        <dbReference type="Proteomes" id="UP000255423"/>
    </source>
</evidence>
<keyword evidence="2" id="KW-1003">Cell membrane</keyword>
<protein>
    <submittedName>
        <fullName evidence="8">Putative ABC transport system permease protein</fullName>
    </submittedName>
</protein>
<proteinExistence type="predicted"/>
<evidence type="ECO:0000313" key="8">
    <source>
        <dbReference type="EMBL" id="SUQ24864.1"/>
    </source>
</evidence>
<dbReference type="RefSeq" id="WP_109573232.1">
    <property type="nucleotide sequence ID" value="NZ_UHJL01000003.1"/>
</dbReference>
<dbReference type="GO" id="GO:0005886">
    <property type="term" value="C:plasma membrane"/>
    <property type="evidence" value="ECO:0007669"/>
    <property type="project" value="UniProtKB-SubCell"/>
</dbReference>
<dbReference type="InterPro" id="IPR051125">
    <property type="entry name" value="ABC-4/HrtB_transporter"/>
</dbReference>
<name>A0A380S7I3_FIBSU</name>
<evidence type="ECO:0000256" key="4">
    <source>
        <dbReference type="ARBA" id="ARBA00022989"/>
    </source>
</evidence>
<evidence type="ECO:0000256" key="3">
    <source>
        <dbReference type="ARBA" id="ARBA00022692"/>
    </source>
</evidence>
<evidence type="ECO:0000256" key="2">
    <source>
        <dbReference type="ARBA" id="ARBA00022475"/>
    </source>
</evidence>
<keyword evidence="4 6" id="KW-1133">Transmembrane helix</keyword>
<keyword evidence="5 6" id="KW-0472">Membrane</keyword>
<dbReference type="AlphaFoldDB" id="A0A380S7I3"/>
<evidence type="ECO:0000256" key="5">
    <source>
        <dbReference type="ARBA" id="ARBA00023136"/>
    </source>
</evidence>
<evidence type="ECO:0000256" key="1">
    <source>
        <dbReference type="ARBA" id="ARBA00004651"/>
    </source>
</evidence>
<keyword evidence="3 6" id="KW-0812">Transmembrane</keyword>
<dbReference type="Pfam" id="PF02687">
    <property type="entry name" value="FtsX"/>
    <property type="match status" value="1"/>
</dbReference>
<feature type="transmembrane region" description="Helical" evidence="6">
    <location>
        <begin position="262"/>
        <end position="285"/>
    </location>
</feature>
<sequence length="396" mass="43723">MNQIILRIIYTNFWRHPFRSIGLVILTAVASATLLSSALFSESLDAGLEQLSSRMGADLLIIPYGSEAKDQPVLLQGELSHRTLPREILEFTRKTPGIKIATSQFYFSTLGSSCCDKKVNIIGFDSKTDFTIKPWIRKTYKKDFPIGSVIAGSDIQVDESGKIKFFDQEFTVVAHLERMGNKLDQAIFADVGTIEILQKAAKEKGINFISEGEPSAILANLEKGADFEKISQTLHEKFDNIHVIPRKDLFDNVIATAGSFKFIVWVIAVFFLIVSIAAVSIAFSISANERKREFATLRVIGFTQKRLEHIVLGESLLATIIGTVVGAFISVFATLSFRVFIIDSLSVPFLLPSALTIFAIIIVAIFIPTITGTGAAYRIAKQVGRLDVYSALKEET</sequence>